<evidence type="ECO:0008006" key="4">
    <source>
        <dbReference type="Google" id="ProtNLM"/>
    </source>
</evidence>
<dbReference type="SUPFAM" id="SSF48208">
    <property type="entry name" value="Six-hairpin glycosidases"/>
    <property type="match status" value="1"/>
</dbReference>
<feature type="region of interest" description="Disordered" evidence="1">
    <location>
        <begin position="187"/>
        <end position="207"/>
    </location>
</feature>
<dbReference type="AlphaFoldDB" id="A0A5B8JBZ4"/>
<proteinExistence type="predicted"/>
<evidence type="ECO:0000313" key="3">
    <source>
        <dbReference type="Proteomes" id="UP000320580"/>
    </source>
</evidence>
<protein>
    <recommendedName>
        <fullName evidence="4">Glycogen debranching protein</fullName>
    </recommendedName>
</protein>
<organism evidence="2 3">
    <name type="scientific">Streptomyces qinzhouensis</name>
    <dbReference type="NCBI Taxonomy" id="2599401"/>
    <lineage>
        <taxon>Bacteria</taxon>
        <taxon>Bacillati</taxon>
        <taxon>Actinomycetota</taxon>
        <taxon>Actinomycetes</taxon>
        <taxon>Kitasatosporales</taxon>
        <taxon>Streptomycetaceae</taxon>
        <taxon>Streptomyces</taxon>
    </lineage>
</organism>
<dbReference type="KEGG" id="sqz:FQU76_13745"/>
<dbReference type="GO" id="GO:0005975">
    <property type="term" value="P:carbohydrate metabolic process"/>
    <property type="evidence" value="ECO:0007669"/>
    <property type="project" value="InterPro"/>
</dbReference>
<reference evidence="2 3" key="1">
    <citation type="submission" date="2019-07" db="EMBL/GenBank/DDBJ databases">
        <authorList>
            <person name="Zhu P."/>
        </authorList>
    </citation>
    <scope>NUCLEOTIDE SEQUENCE [LARGE SCALE GENOMIC DNA]</scope>
    <source>
        <strain evidence="2 3">SSL-25</strain>
    </source>
</reference>
<accession>A0A5B8JBZ4</accession>
<dbReference type="Proteomes" id="UP000320580">
    <property type="component" value="Chromosome"/>
</dbReference>
<dbReference type="EMBL" id="CP042266">
    <property type="protein sequence ID" value="QDY77411.1"/>
    <property type="molecule type" value="Genomic_DNA"/>
</dbReference>
<keyword evidence="3" id="KW-1185">Reference proteome</keyword>
<dbReference type="InterPro" id="IPR008928">
    <property type="entry name" value="6-hairpin_glycosidase_sf"/>
</dbReference>
<gene>
    <name evidence="2" type="ORF">FQU76_13745</name>
</gene>
<evidence type="ECO:0000313" key="2">
    <source>
        <dbReference type="EMBL" id="QDY77411.1"/>
    </source>
</evidence>
<sequence length="492" mass="53802">MPLRIPRLGSLHQLGTRAFHSVEGSLVGVNGPGVEPDNEAGVIGWGTSWRMQGYLLMAERTGRPEYAERLAGLVDDVLRARDDVRGVEDFQGRSAPVWSTAGKFTAATAVLPDTEGRPALEVTVCPPHAKGVKVTVAREGDRHFRLVVAGPNRTTLTVSELSLDPADERRADRTVYAAYDQRTGVTAELVPPEPPGGTGPRRIRPGTYTVKPELVPLAAQTGMITYPMAGLARLALEKPEAVPTSVHARVDDYLDAVERAMDAHDEQWRTTDDGRGYYCWLPDEPVSFAGAELPTNEFLAMGRTMVQLAVVTGDSLWRGRAEAMARSLLGDLTLTDGAAVWPYWPSFGRVYSGWEATGSRVSDGSDIRPSYRPVTVPEDVTHALIDLDFLCLYHDAPGLPEVFTETHMRAVARTFTHQVVEGRGRAQRMRHDVGGSGRRGTDREQAHVAAWLPMQRWSKEVAGVVRAVQPSQPPLPLMGVDTYCAALLARWS</sequence>
<name>A0A5B8JBZ4_9ACTN</name>
<dbReference type="OrthoDB" id="1802546at2"/>
<dbReference type="RefSeq" id="WP_146480749.1">
    <property type="nucleotide sequence ID" value="NZ_CP042266.1"/>
</dbReference>
<evidence type="ECO:0000256" key="1">
    <source>
        <dbReference type="SAM" id="MobiDB-lite"/>
    </source>
</evidence>